<accession>A0A4U1B9E4</accession>
<evidence type="ECO:0000313" key="3">
    <source>
        <dbReference type="Proteomes" id="UP000307999"/>
    </source>
</evidence>
<dbReference type="PRINTS" id="PR00702">
    <property type="entry name" value="ACRIFLAVINRP"/>
</dbReference>
<feature type="transmembrane region" description="Helical" evidence="1">
    <location>
        <begin position="337"/>
        <end position="356"/>
    </location>
</feature>
<reference evidence="2 3" key="1">
    <citation type="submission" date="2019-04" db="EMBL/GenBank/DDBJ databases">
        <title>Thalassotalea guangxiensis sp. nov., isolated from sediment of the coastal wetland.</title>
        <authorList>
            <person name="Zheng S."/>
            <person name="Zhang D."/>
        </authorList>
    </citation>
    <scope>NUCLEOTIDE SEQUENCE [LARGE SCALE GENOMIC DNA]</scope>
    <source>
        <strain evidence="2 3">ZS-4</strain>
    </source>
</reference>
<dbReference type="SUPFAM" id="SSF82714">
    <property type="entry name" value="Multidrug efflux transporter AcrB TolC docking domain, DN and DC subdomains"/>
    <property type="match status" value="2"/>
</dbReference>
<dbReference type="GO" id="GO:0005886">
    <property type="term" value="C:plasma membrane"/>
    <property type="evidence" value="ECO:0007669"/>
    <property type="project" value="TreeGrafter"/>
</dbReference>
<evidence type="ECO:0000256" key="1">
    <source>
        <dbReference type="SAM" id="Phobius"/>
    </source>
</evidence>
<keyword evidence="1" id="KW-1133">Transmembrane helix</keyword>
<dbReference type="EMBL" id="SWDB01000004">
    <property type="protein sequence ID" value="TKB47082.1"/>
    <property type="molecule type" value="Genomic_DNA"/>
</dbReference>
<feature type="transmembrane region" description="Helical" evidence="1">
    <location>
        <begin position="539"/>
        <end position="561"/>
    </location>
</feature>
<feature type="transmembrane region" description="Helical" evidence="1">
    <location>
        <begin position="20"/>
        <end position="38"/>
    </location>
</feature>
<evidence type="ECO:0000313" key="2">
    <source>
        <dbReference type="EMBL" id="TKB47082.1"/>
    </source>
</evidence>
<dbReference type="AlphaFoldDB" id="A0A4U1B9E4"/>
<dbReference type="GO" id="GO:0042910">
    <property type="term" value="F:xenobiotic transmembrane transporter activity"/>
    <property type="evidence" value="ECO:0007669"/>
    <property type="project" value="TreeGrafter"/>
</dbReference>
<dbReference type="Gene3D" id="3.30.70.1440">
    <property type="entry name" value="Multidrug efflux transporter AcrB pore domain"/>
    <property type="match status" value="1"/>
</dbReference>
<dbReference type="PANTHER" id="PTHR32063:SF33">
    <property type="entry name" value="RND SUPERFAMILY EFFLUX PUMP PERMEASE COMPONENT"/>
    <property type="match status" value="1"/>
</dbReference>
<organism evidence="2 3">
    <name type="scientific">Thalassotalea mangrovi</name>
    <dbReference type="NCBI Taxonomy" id="2572245"/>
    <lineage>
        <taxon>Bacteria</taxon>
        <taxon>Pseudomonadati</taxon>
        <taxon>Pseudomonadota</taxon>
        <taxon>Gammaproteobacteria</taxon>
        <taxon>Alteromonadales</taxon>
        <taxon>Colwelliaceae</taxon>
        <taxon>Thalassotalea</taxon>
    </lineage>
</organism>
<dbReference type="Gene3D" id="3.30.2090.10">
    <property type="entry name" value="Multidrug efflux transporter AcrB TolC docking domain, DN and DC subdomains"/>
    <property type="match status" value="2"/>
</dbReference>
<feature type="transmembrane region" description="Helical" evidence="1">
    <location>
        <begin position="363"/>
        <end position="383"/>
    </location>
</feature>
<keyword evidence="3" id="KW-1185">Reference proteome</keyword>
<feature type="transmembrane region" description="Helical" evidence="1">
    <location>
        <begin position="897"/>
        <end position="917"/>
    </location>
</feature>
<dbReference type="SUPFAM" id="SSF82866">
    <property type="entry name" value="Multidrug efflux transporter AcrB transmembrane domain"/>
    <property type="match status" value="2"/>
</dbReference>
<dbReference type="InterPro" id="IPR027463">
    <property type="entry name" value="AcrB_DN_DC_subdom"/>
</dbReference>
<sequence length="1049" mass="116689">MQPVDEKLTGIIAWFTRNSVAANLLMIFILVMGAYSYLTITKKMFPEFASNSIQVSVIHPGASPEDVEKSVVIKIEDVLENIKGIKRITSQSQEGSGTVTIEIKNGFPLSEKLDEIQMQINTIQTFPDQIERPLVVKREFEADVLWVAVFGDMDRRTRQELAQNIRDEIMLLPEVNIASVVGNRDYEISVEVSELTLLEYGLTFDQISDAIRKSSLDLPGGTIKSSGGYIQLRTEGQAYTGQEYANLVLRTDPDGTRLLLKDVATIKDEFVEGEGFARFDGKPASNIRIKSTADQNDLAIADAVKKYVEEKRQLLPEGVSLDVYGDSSFYLSERLDMMITNLLLGALLVFIVLTLFLRVRVAFWVMVGIPICFLGAFMVMPLLGEYSVTINLLSLFAFIMVLGIVVDDAIVIGESAYSEIQTSGHSENSIIRGAHRVAMPATFGVLTTIAAFLPLVFIDANAATFFRAIAVVVALCLVFSIIESKWILPAHLAHIKYKEIDPENAHIVHRIQLWFKKWLDGFINNQYQKTLNFALRNRYSTLATFFAVLCLSIGIVAGSLVKVEVFPNVPSDFIQGQITMVDGTPPEQRNRAIDAVIDAAYRVSEQHTGDKLPFIQHSMVWTQGDLGGGMLVELNKAEFRELSAFDIEKLWRNEVGALPGVRELRLFAGTNAGGGSALEFQLTGSNDDQLELAALELQNKLSEYDGVYDIRNSFSRGQEELKLRIKPAAEALGLTLADLARQTRQAFYGEEAQRIQRGRDELKVMVRYPEEERRSLADLENMWVRTPTGDEVPFYQVADVELGQGFSRITRINQKRSITIAAEIDSAKVESRKIIADVNAEIIPQILSKYPTVKYGMEGAGKEQQELVQQLLMATAISLFLIYGLIAIPTKSYVQPLIIMSVIPFGIIGAIFGHMLLGKTINMMSMFGFIALSGVVVNDSLILVDFINKAKDQGMRLFDVVVSAGMQRFRAILLTSLTTFFGVLPIYTETSLQAQFIIPMAISLGFGILFATVITLFLIPSLYLIKEDVQNIRLFRRGGKDVSTQPASH</sequence>
<dbReference type="Gene3D" id="3.30.70.1430">
    <property type="entry name" value="Multidrug efflux transporter AcrB pore domain"/>
    <property type="match status" value="2"/>
</dbReference>
<dbReference type="PANTHER" id="PTHR32063">
    <property type="match status" value="1"/>
</dbReference>
<keyword evidence="1" id="KW-0472">Membrane</keyword>
<keyword evidence="1" id="KW-0812">Transmembrane</keyword>
<dbReference type="Proteomes" id="UP000307999">
    <property type="component" value="Unassembled WGS sequence"/>
</dbReference>
<feature type="transmembrane region" description="Helical" evidence="1">
    <location>
        <begin position="871"/>
        <end position="890"/>
    </location>
</feature>
<name>A0A4U1B9E4_9GAMM</name>
<dbReference type="InterPro" id="IPR001036">
    <property type="entry name" value="Acrflvin-R"/>
</dbReference>
<dbReference type="Pfam" id="PF00873">
    <property type="entry name" value="ACR_tran"/>
    <property type="match status" value="1"/>
</dbReference>
<dbReference type="OrthoDB" id="5287122at2"/>
<dbReference type="RefSeq" id="WP_136734432.1">
    <property type="nucleotide sequence ID" value="NZ_SWDB01000004.1"/>
</dbReference>
<feature type="transmembrane region" description="Helical" evidence="1">
    <location>
        <begin position="923"/>
        <end position="948"/>
    </location>
</feature>
<feature type="transmembrane region" description="Helical" evidence="1">
    <location>
        <begin position="395"/>
        <end position="417"/>
    </location>
</feature>
<feature type="transmembrane region" description="Helical" evidence="1">
    <location>
        <begin position="464"/>
        <end position="482"/>
    </location>
</feature>
<feature type="transmembrane region" description="Helical" evidence="1">
    <location>
        <begin position="437"/>
        <end position="458"/>
    </location>
</feature>
<comment type="caution">
    <text evidence="2">The sequence shown here is derived from an EMBL/GenBank/DDBJ whole genome shotgun (WGS) entry which is preliminary data.</text>
</comment>
<gene>
    <name evidence="2" type="ORF">E8M12_02155</name>
</gene>
<dbReference type="SUPFAM" id="SSF82693">
    <property type="entry name" value="Multidrug efflux transporter AcrB pore domain, PN1, PN2, PC1 and PC2 subdomains"/>
    <property type="match status" value="2"/>
</dbReference>
<proteinExistence type="predicted"/>
<protein>
    <submittedName>
        <fullName evidence="2">Efflux RND transporter permease subunit</fullName>
    </submittedName>
</protein>
<dbReference type="Gene3D" id="1.20.1640.10">
    <property type="entry name" value="Multidrug efflux transporter AcrB transmembrane domain"/>
    <property type="match status" value="2"/>
</dbReference>
<dbReference type="Gene3D" id="3.30.70.1320">
    <property type="entry name" value="Multidrug efflux transporter AcrB pore domain like"/>
    <property type="match status" value="1"/>
</dbReference>
<feature type="transmembrane region" description="Helical" evidence="1">
    <location>
        <begin position="1000"/>
        <end position="1025"/>
    </location>
</feature>
<feature type="transmembrane region" description="Helical" evidence="1">
    <location>
        <begin position="969"/>
        <end position="988"/>
    </location>
</feature>